<dbReference type="GO" id="GO:0005524">
    <property type="term" value="F:ATP binding"/>
    <property type="evidence" value="ECO:0007669"/>
    <property type="project" value="UniProtKB-KW"/>
</dbReference>
<evidence type="ECO:0000256" key="1">
    <source>
        <dbReference type="ARBA" id="ARBA00022741"/>
    </source>
</evidence>
<dbReference type="GO" id="GO:0008094">
    <property type="term" value="F:ATP-dependent activity, acting on DNA"/>
    <property type="evidence" value="ECO:0007669"/>
    <property type="project" value="TreeGrafter"/>
</dbReference>
<dbReference type="AlphaFoldDB" id="A0A5B0R948"/>
<proteinExistence type="predicted"/>
<evidence type="ECO:0000256" key="2">
    <source>
        <dbReference type="ARBA" id="ARBA00022801"/>
    </source>
</evidence>
<dbReference type="GO" id="GO:0005634">
    <property type="term" value="C:nucleus"/>
    <property type="evidence" value="ECO:0007669"/>
    <property type="project" value="TreeGrafter"/>
</dbReference>
<evidence type="ECO:0000313" key="5">
    <source>
        <dbReference type="EMBL" id="KAA1122246.1"/>
    </source>
</evidence>
<dbReference type="Pfam" id="PF00271">
    <property type="entry name" value="Helicase_C"/>
    <property type="match status" value="1"/>
</dbReference>
<evidence type="ECO:0000256" key="3">
    <source>
        <dbReference type="ARBA" id="ARBA00022840"/>
    </source>
</evidence>
<keyword evidence="3" id="KW-0067">ATP-binding</keyword>
<dbReference type="InterPro" id="IPR001650">
    <property type="entry name" value="Helicase_C-like"/>
</dbReference>
<dbReference type="Gene3D" id="3.40.50.300">
    <property type="entry name" value="P-loop containing nucleotide triphosphate hydrolases"/>
    <property type="match status" value="1"/>
</dbReference>
<dbReference type="GO" id="GO:0006281">
    <property type="term" value="P:DNA repair"/>
    <property type="evidence" value="ECO:0007669"/>
    <property type="project" value="TreeGrafter"/>
</dbReference>
<keyword evidence="2" id="KW-0378">Hydrolase</keyword>
<evidence type="ECO:0000313" key="6">
    <source>
        <dbReference type="Proteomes" id="UP000325313"/>
    </source>
</evidence>
<reference evidence="5 6" key="1">
    <citation type="submission" date="2019-05" db="EMBL/GenBank/DDBJ databases">
        <title>Emergence of the Ug99 lineage of the wheat stem rust pathogen through somatic hybridization.</title>
        <authorList>
            <person name="Li F."/>
            <person name="Upadhyaya N.M."/>
            <person name="Sperschneider J."/>
            <person name="Matny O."/>
            <person name="Nguyen-Phuc H."/>
            <person name="Mago R."/>
            <person name="Raley C."/>
            <person name="Miller M.E."/>
            <person name="Silverstein K.A.T."/>
            <person name="Henningsen E."/>
            <person name="Hirsch C.D."/>
            <person name="Visser B."/>
            <person name="Pretorius Z.A."/>
            <person name="Steffenson B.J."/>
            <person name="Schwessinger B."/>
            <person name="Dodds P.N."/>
            <person name="Figueroa M."/>
        </authorList>
    </citation>
    <scope>NUCLEOTIDE SEQUENCE [LARGE SCALE GENOMIC DNA]</scope>
    <source>
        <strain evidence="5 6">Ug99</strain>
    </source>
</reference>
<sequence length="160" mass="18158">MLEQGSKLMDENPKVVIFSTWTRFLDLIGIALDRHGIKFLRLDGSIDSRSQDRCLSDFSTSLNTNVLIASLQTAGVGLNITCASIAFIMEPHWNPTVEAQAVDRLHRIGQTKKVWVFHFVTPNTIEEKIIHVQNKKKQLAQSTILPTMDWRELLQEILSS</sequence>
<dbReference type="GO" id="GO:0016787">
    <property type="term" value="F:hydrolase activity"/>
    <property type="evidence" value="ECO:0007669"/>
    <property type="project" value="UniProtKB-KW"/>
</dbReference>
<evidence type="ECO:0000259" key="4">
    <source>
        <dbReference type="PROSITE" id="PS51194"/>
    </source>
</evidence>
<dbReference type="CDD" id="cd18793">
    <property type="entry name" value="SF2_C_SNF"/>
    <property type="match status" value="1"/>
</dbReference>
<dbReference type="Proteomes" id="UP000325313">
    <property type="component" value="Unassembled WGS sequence"/>
</dbReference>
<feature type="domain" description="Helicase C-terminal" evidence="4">
    <location>
        <begin position="1"/>
        <end position="151"/>
    </location>
</feature>
<dbReference type="SMART" id="SM00490">
    <property type="entry name" value="HELICc"/>
    <property type="match status" value="1"/>
</dbReference>
<gene>
    <name evidence="5" type="ORF">PGTUg99_035338</name>
</gene>
<comment type="caution">
    <text evidence="5">The sequence shown here is derived from an EMBL/GenBank/DDBJ whole genome shotgun (WGS) entry which is preliminary data.</text>
</comment>
<dbReference type="InterPro" id="IPR049730">
    <property type="entry name" value="SNF2/RAD54-like_C"/>
</dbReference>
<dbReference type="InterPro" id="IPR050628">
    <property type="entry name" value="SNF2_RAD54_helicase_TF"/>
</dbReference>
<dbReference type="InterPro" id="IPR027417">
    <property type="entry name" value="P-loop_NTPase"/>
</dbReference>
<accession>A0A5B0R948</accession>
<dbReference type="SUPFAM" id="SSF52540">
    <property type="entry name" value="P-loop containing nucleoside triphosphate hydrolases"/>
    <property type="match status" value="1"/>
</dbReference>
<dbReference type="EMBL" id="VDEP01000236">
    <property type="protein sequence ID" value="KAA1122246.1"/>
    <property type="molecule type" value="Genomic_DNA"/>
</dbReference>
<dbReference type="PANTHER" id="PTHR45626:SF22">
    <property type="entry name" value="DNA REPAIR PROTEIN RAD5"/>
    <property type="match status" value="1"/>
</dbReference>
<dbReference type="PROSITE" id="PS51194">
    <property type="entry name" value="HELICASE_CTER"/>
    <property type="match status" value="1"/>
</dbReference>
<dbReference type="PANTHER" id="PTHR45626">
    <property type="entry name" value="TRANSCRIPTION TERMINATION FACTOR 2-RELATED"/>
    <property type="match status" value="1"/>
</dbReference>
<name>A0A5B0R948_PUCGR</name>
<protein>
    <recommendedName>
        <fullName evidence="4">Helicase C-terminal domain-containing protein</fullName>
    </recommendedName>
</protein>
<keyword evidence="1" id="KW-0547">Nucleotide-binding</keyword>
<organism evidence="5 6">
    <name type="scientific">Puccinia graminis f. sp. tritici</name>
    <dbReference type="NCBI Taxonomy" id="56615"/>
    <lineage>
        <taxon>Eukaryota</taxon>
        <taxon>Fungi</taxon>
        <taxon>Dikarya</taxon>
        <taxon>Basidiomycota</taxon>
        <taxon>Pucciniomycotina</taxon>
        <taxon>Pucciniomycetes</taxon>
        <taxon>Pucciniales</taxon>
        <taxon>Pucciniaceae</taxon>
        <taxon>Puccinia</taxon>
    </lineage>
</organism>